<feature type="domain" description="AB hydrolase-1" evidence="2">
    <location>
        <begin position="38"/>
        <end position="279"/>
    </location>
</feature>
<dbReference type="Gene3D" id="3.40.50.1820">
    <property type="entry name" value="alpha/beta hydrolase"/>
    <property type="match status" value="1"/>
</dbReference>
<evidence type="ECO:0000259" key="2">
    <source>
        <dbReference type="Pfam" id="PF00561"/>
    </source>
</evidence>
<dbReference type="STRING" id="83449.BON30_40975"/>
<gene>
    <name evidence="3" type="ORF">BON30_40975</name>
</gene>
<dbReference type="InterPro" id="IPR000639">
    <property type="entry name" value="Epox_hydrolase-like"/>
</dbReference>
<dbReference type="EMBL" id="MPIN01000016">
    <property type="protein sequence ID" value="OJH34958.1"/>
    <property type="molecule type" value="Genomic_DNA"/>
</dbReference>
<dbReference type="GO" id="GO:0016787">
    <property type="term" value="F:hydrolase activity"/>
    <property type="evidence" value="ECO:0007669"/>
    <property type="project" value="UniProtKB-KW"/>
</dbReference>
<dbReference type="Pfam" id="PF00561">
    <property type="entry name" value="Abhydrolase_1"/>
    <property type="match status" value="1"/>
</dbReference>
<evidence type="ECO:0000313" key="3">
    <source>
        <dbReference type="EMBL" id="OJH34958.1"/>
    </source>
</evidence>
<evidence type="ECO:0000256" key="1">
    <source>
        <dbReference type="ARBA" id="ARBA00022801"/>
    </source>
</evidence>
<dbReference type="PANTHER" id="PTHR43329">
    <property type="entry name" value="EPOXIDE HYDROLASE"/>
    <property type="match status" value="1"/>
</dbReference>
<keyword evidence="1" id="KW-0378">Hydrolase</keyword>
<organism evidence="3 4">
    <name type="scientific">Cystobacter ferrugineus</name>
    <dbReference type="NCBI Taxonomy" id="83449"/>
    <lineage>
        <taxon>Bacteria</taxon>
        <taxon>Pseudomonadati</taxon>
        <taxon>Myxococcota</taxon>
        <taxon>Myxococcia</taxon>
        <taxon>Myxococcales</taxon>
        <taxon>Cystobacterineae</taxon>
        <taxon>Archangiaceae</taxon>
        <taxon>Cystobacter</taxon>
    </lineage>
</organism>
<accession>A0A1L9AY70</accession>
<dbReference type="RefSeq" id="WP_071904012.1">
    <property type="nucleotide sequence ID" value="NZ_MPIN01000016.1"/>
</dbReference>
<proteinExistence type="predicted"/>
<reference evidence="4" key="1">
    <citation type="submission" date="2016-11" db="EMBL/GenBank/DDBJ databases">
        <authorList>
            <person name="Shukria A."/>
            <person name="Stevens D.C."/>
        </authorList>
    </citation>
    <scope>NUCLEOTIDE SEQUENCE [LARGE SCALE GENOMIC DNA]</scope>
    <source>
        <strain evidence="4">Cbfe23</strain>
    </source>
</reference>
<keyword evidence="4" id="KW-1185">Reference proteome</keyword>
<protein>
    <submittedName>
        <fullName evidence="3">Haloalkane dehalogenase</fullName>
    </submittedName>
</protein>
<reference evidence="3 4" key="2">
    <citation type="submission" date="2016-12" db="EMBL/GenBank/DDBJ databases">
        <title>Draft Genome Sequence of Cystobacter ferrugineus Strain Cbfe23.</title>
        <authorList>
            <person name="Akbar S."/>
            <person name="Dowd S.E."/>
            <person name="Stevens D.C."/>
        </authorList>
    </citation>
    <scope>NUCLEOTIDE SEQUENCE [LARGE SCALE GENOMIC DNA]</scope>
    <source>
        <strain evidence="3 4">Cbfe23</strain>
    </source>
</reference>
<sequence>MTELPEWILRQLPDGVEHRQIPVAGHSIHVMEFGQGQPVFMLHGNPTWGFLYRKVMAALRGQPVRCIVPDLVGLGLSDKPRDLGVHTLENHAAWIGGLIDALALEDMIFVGQDWGGPIGMLALAERLERVSGMVILNTVLGPPRPGFRPTLFHRSSQLPVISDVLFRGLQFPQLALWAAQGDRSTMRGEVARAYRWPLRRLQDRTAPLALARMVPDSMEHRSIAPLRRCQEVAESFKGPMRIVWGDRDPVLGRVIGWLQRLLPHAEVKRTQAGHFLQEEVPGDIAHAITSLVSSGAHARSSG</sequence>
<dbReference type="Proteomes" id="UP000182229">
    <property type="component" value="Unassembled WGS sequence"/>
</dbReference>
<evidence type="ECO:0000313" key="4">
    <source>
        <dbReference type="Proteomes" id="UP000182229"/>
    </source>
</evidence>
<dbReference type="OrthoDB" id="9804723at2"/>
<dbReference type="InterPro" id="IPR029058">
    <property type="entry name" value="AB_hydrolase_fold"/>
</dbReference>
<dbReference type="SUPFAM" id="SSF53474">
    <property type="entry name" value="alpha/beta-Hydrolases"/>
    <property type="match status" value="1"/>
</dbReference>
<dbReference type="InterPro" id="IPR000073">
    <property type="entry name" value="AB_hydrolase_1"/>
</dbReference>
<dbReference type="AlphaFoldDB" id="A0A1L9AY70"/>
<comment type="caution">
    <text evidence="3">The sequence shown here is derived from an EMBL/GenBank/DDBJ whole genome shotgun (WGS) entry which is preliminary data.</text>
</comment>
<name>A0A1L9AY70_9BACT</name>
<dbReference type="PRINTS" id="PR00412">
    <property type="entry name" value="EPOXHYDRLASE"/>
</dbReference>